<dbReference type="Ensembl" id="ENSOABT00000024556.2">
    <property type="protein sequence ID" value="ENSOABP00000023857.2"/>
    <property type="gene ID" value="ENSOABG00000011430.2"/>
</dbReference>
<dbReference type="InterPro" id="IPR050473">
    <property type="entry name" value="A2M/Complement_sys"/>
</dbReference>
<dbReference type="Proteomes" id="UP000472276">
    <property type="component" value="Unassembled WGS sequence"/>
</dbReference>
<keyword evidence="3" id="KW-1015">Disulfide bond</keyword>
<dbReference type="CDD" id="cd02897">
    <property type="entry name" value="A2M_2"/>
    <property type="match status" value="1"/>
</dbReference>
<dbReference type="InterPro" id="IPR011626">
    <property type="entry name" value="Alpha-macroglobulin_TED"/>
</dbReference>
<dbReference type="SUPFAM" id="SSF49410">
    <property type="entry name" value="Alpha-macroglobulin receptor domain"/>
    <property type="match status" value="1"/>
</dbReference>
<keyword evidence="4" id="KW-0812">Transmembrane</keyword>
<dbReference type="InterPro" id="IPR002890">
    <property type="entry name" value="MG2"/>
</dbReference>
<dbReference type="SUPFAM" id="SSF48239">
    <property type="entry name" value="Terpenoid cyclases/Protein prenyltransferases"/>
    <property type="match status" value="1"/>
</dbReference>
<dbReference type="PANTHER" id="PTHR11412:SF136">
    <property type="entry name" value="CD109 ANTIGEN"/>
    <property type="match status" value="1"/>
</dbReference>
<dbReference type="InterPro" id="IPR041813">
    <property type="entry name" value="A2M_TED"/>
</dbReference>
<sequence>TLYLISGPEVVHTGAPTPLAVTVFADFPGTVTAELGHGSTKVSFYLCSRGKNKVFLTGITVLTLMSSLQIPDSLTQNSLLNLTVRGYKGNSVIFTNTTTLSFSPRNVSTFIRTDRSRYHPGDTVKVRAMCVQLDNHPYKDRVDLSDPSGNIVDRWESTANLGIVLQEFPLSHTAPLGRWVMAATVNVGWLLLSPLHNTFQLTFHDFPPTLKPSLHFYTNVSYYYYHYYHKSQCQSLLDTVLVPPLFGLHSSGSQDTTESRSVSSKGQVVAAGTQNSSSFSLTPALSWAPAACVTVYCILSDGEIISDTAQISISQDSYVSLNWSSERAQPGEQVSLTVTGLESRSQLAVTVMGTQDDALQPDVNFKEEGIILVPDGITSMGALALVMSENLGLGFTLVPQKVTKHFTFLFVLTHRKDASVISAQKVTVESQASASALFPVRPLALGEVEISVDAVSAEASDSLVCRVMVKPEGVEQYFSQTLFLEMEPEKQNKSTALSFSFPPNVVPGSQRARVVLVGDILALSINNLDSLVQLPLGCGEQNMIHFAPSVYVIQYLDTSNQDDQELRSKALAYMMEGYQRQLSYQREDGSFSAFGNSDTSGSTWLTAFVLRCFLQAQRYMKIDQNVLDRAVSWLLKRQGPQGEFSEVGRLIHTEMQGGLDKGPVALTAYVLIALLQDENYTVNSVSLARKYLEDKVSSGVISNYSLCLTAYALALVSSPVSFTALTQLSKRADYMGDSAFFLPELPSAQIEMASYVLLAHINRGSLFDGITQMKWLSTQRNHLGGYGTTQDTVVALQALASYAAFSGASAINLMVNVSSPESSSLFQINSTNYRTYQSQEVHPLPGLNVFYHLERETFSENQQQAADEEAFSLRIDAADGGDCNHMMLSVCTSQLIPHTGMVILDVALLSGFTLSPEAAVQSAVIRKVETAPEKVILYLDSVSSEVCINLPLVRNYKVARVHDAVVHVYDYYEPTRNAMSTYNSRVLPGVDACFFCGANCDLCRPGITIAMSAQSMAAYSFSCLFLGLTVFLFLVS</sequence>
<evidence type="ECO:0000313" key="8">
    <source>
        <dbReference type="Proteomes" id="UP000472276"/>
    </source>
</evidence>
<protein>
    <recommendedName>
        <fullName evidence="9">CD109 molecule</fullName>
    </recommendedName>
</protein>
<dbReference type="InterPro" id="IPR036595">
    <property type="entry name" value="A-macroglobulin_rcpt-bd_sf"/>
</dbReference>
<accession>A0A668TCV7</accession>
<dbReference type="Pfam" id="PF07678">
    <property type="entry name" value="TED_complement"/>
    <property type="match status" value="1"/>
</dbReference>
<dbReference type="SMART" id="SM01359">
    <property type="entry name" value="A2M_N_2"/>
    <property type="match status" value="1"/>
</dbReference>
<feature type="domain" description="Alpha-macroglobulin receptor-binding" evidence="6">
    <location>
        <begin position="899"/>
        <end position="982"/>
    </location>
</feature>
<feature type="domain" description="Alpha-2-macroglobulin bait region" evidence="5">
    <location>
        <begin position="201"/>
        <end position="349"/>
    </location>
</feature>
<dbReference type="OMA" id="KYMETGY"/>
<reference evidence="7" key="1">
    <citation type="submission" date="2025-08" db="UniProtKB">
        <authorList>
            <consortium name="Ensembl"/>
        </authorList>
    </citation>
    <scope>IDENTIFICATION</scope>
</reference>
<dbReference type="GO" id="GO:0005615">
    <property type="term" value="C:extracellular space"/>
    <property type="evidence" value="ECO:0007669"/>
    <property type="project" value="InterPro"/>
</dbReference>
<dbReference type="InterPro" id="IPR047565">
    <property type="entry name" value="Alpha-macroglob_thiol-ester_cl"/>
</dbReference>
<keyword evidence="2" id="KW-0882">Thioester bond</keyword>
<name>A0A668TCV7_OREAU</name>
<dbReference type="Gene3D" id="2.60.40.10">
    <property type="entry name" value="Immunoglobulins"/>
    <property type="match status" value="1"/>
</dbReference>
<evidence type="ECO:0000259" key="6">
    <source>
        <dbReference type="SMART" id="SM01361"/>
    </source>
</evidence>
<proteinExistence type="predicted"/>
<dbReference type="Gene3D" id="2.60.40.1930">
    <property type="match status" value="2"/>
</dbReference>
<evidence type="ECO:0000256" key="2">
    <source>
        <dbReference type="ARBA" id="ARBA00022966"/>
    </source>
</evidence>
<dbReference type="Gene3D" id="2.60.120.1540">
    <property type="match status" value="1"/>
</dbReference>
<keyword evidence="1" id="KW-0732">Signal</keyword>
<dbReference type="Gene3D" id="1.50.10.20">
    <property type="match status" value="1"/>
</dbReference>
<dbReference type="Pfam" id="PF07703">
    <property type="entry name" value="A2M_BRD"/>
    <property type="match status" value="1"/>
</dbReference>
<dbReference type="InterPro" id="IPR011625">
    <property type="entry name" value="A2M_N_BRD"/>
</dbReference>
<feature type="transmembrane region" description="Helical" evidence="4">
    <location>
        <begin position="1016"/>
        <end position="1035"/>
    </location>
</feature>
<dbReference type="AlphaFoldDB" id="A0A668TCV7"/>
<reference evidence="7" key="2">
    <citation type="submission" date="2025-09" db="UniProtKB">
        <authorList>
            <consortium name="Ensembl"/>
        </authorList>
    </citation>
    <scope>IDENTIFICATION</scope>
</reference>
<dbReference type="InterPro" id="IPR008930">
    <property type="entry name" value="Terpenoid_cyclase/PrenylTrfase"/>
</dbReference>
<evidence type="ECO:0000256" key="1">
    <source>
        <dbReference type="ARBA" id="ARBA00022729"/>
    </source>
</evidence>
<dbReference type="Pfam" id="PF07677">
    <property type="entry name" value="A2M_recep"/>
    <property type="match status" value="1"/>
</dbReference>
<evidence type="ECO:0000259" key="5">
    <source>
        <dbReference type="SMART" id="SM01359"/>
    </source>
</evidence>
<dbReference type="Gene3D" id="2.60.40.690">
    <property type="entry name" value="Alpha-macroglobulin, receptor-binding domain"/>
    <property type="match status" value="1"/>
</dbReference>
<dbReference type="InterPro" id="IPR009048">
    <property type="entry name" value="A-macroglobulin_rcpt-bd"/>
</dbReference>
<keyword evidence="4" id="KW-1133">Transmembrane helix</keyword>
<dbReference type="PANTHER" id="PTHR11412">
    <property type="entry name" value="MACROGLOBULIN / COMPLEMENT"/>
    <property type="match status" value="1"/>
</dbReference>
<dbReference type="SMART" id="SM01419">
    <property type="entry name" value="Thiol-ester_cl"/>
    <property type="match status" value="1"/>
</dbReference>
<keyword evidence="4" id="KW-0472">Membrane</keyword>
<dbReference type="InterPro" id="IPR019742">
    <property type="entry name" value="MacrogloblnA2_CS"/>
</dbReference>
<dbReference type="PROSITE" id="PS00477">
    <property type="entry name" value="ALPHA_2_MACROGLOBULIN"/>
    <property type="match status" value="1"/>
</dbReference>
<dbReference type="SMART" id="SM01361">
    <property type="entry name" value="A2M_recep"/>
    <property type="match status" value="1"/>
</dbReference>
<evidence type="ECO:0000313" key="7">
    <source>
        <dbReference type="Ensembl" id="ENSOABP00000023857.2"/>
    </source>
</evidence>
<dbReference type="GO" id="GO:0004866">
    <property type="term" value="F:endopeptidase inhibitor activity"/>
    <property type="evidence" value="ECO:0007669"/>
    <property type="project" value="InterPro"/>
</dbReference>
<dbReference type="Pfam" id="PF01835">
    <property type="entry name" value="MG2"/>
    <property type="match status" value="1"/>
</dbReference>
<dbReference type="InterPro" id="IPR013783">
    <property type="entry name" value="Ig-like_fold"/>
</dbReference>
<evidence type="ECO:0008006" key="9">
    <source>
        <dbReference type="Google" id="ProtNLM"/>
    </source>
</evidence>
<evidence type="ECO:0000256" key="4">
    <source>
        <dbReference type="SAM" id="Phobius"/>
    </source>
</evidence>
<evidence type="ECO:0000256" key="3">
    <source>
        <dbReference type="ARBA" id="ARBA00023157"/>
    </source>
</evidence>
<keyword evidence="8" id="KW-1185">Reference proteome</keyword>
<organism evidence="7 8">
    <name type="scientific">Oreochromis aureus</name>
    <name type="common">Israeli tilapia</name>
    <name type="synonym">Chromis aureus</name>
    <dbReference type="NCBI Taxonomy" id="47969"/>
    <lineage>
        <taxon>Eukaryota</taxon>
        <taxon>Metazoa</taxon>
        <taxon>Chordata</taxon>
        <taxon>Craniata</taxon>
        <taxon>Vertebrata</taxon>
        <taxon>Euteleostomi</taxon>
        <taxon>Actinopterygii</taxon>
        <taxon>Neopterygii</taxon>
        <taxon>Teleostei</taxon>
        <taxon>Neoteleostei</taxon>
        <taxon>Acanthomorphata</taxon>
        <taxon>Ovalentaria</taxon>
        <taxon>Cichlomorphae</taxon>
        <taxon>Cichliformes</taxon>
        <taxon>Cichlidae</taxon>
        <taxon>African cichlids</taxon>
        <taxon>Pseudocrenilabrinae</taxon>
        <taxon>Oreochromini</taxon>
        <taxon>Oreochromis</taxon>
    </lineage>
</organism>